<reference evidence="1 2" key="1">
    <citation type="submission" date="2019-07" db="EMBL/GenBank/DDBJ databases">
        <authorList>
            <person name="Hibberd C M."/>
            <person name="Gehrig L. J."/>
            <person name="Chang H.-W."/>
            <person name="Venkatesh S."/>
        </authorList>
    </citation>
    <scope>NUCLEOTIDE SEQUENCE [LARGE SCALE GENOMIC DNA]</scope>
    <source>
        <strain evidence="1">Streptococcus_salivarius_SS_Bg39</strain>
    </source>
</reference>
<dbReference type="Proteomes" id="UP000380217">
    <property type="component" value="Unassembled WGS sequence"/>
</dbReference>
<name>A0A564TLQ2_STRVE</name>
<dbReference type="AlphaFoldDB" id="A0A564TLQ2"/>
<protein>
    <submittedName>
        <fullName evidence="1">Uncharacterized protein</fullName>
    </submittedName>
</protein>
<organism evidence="1 2">
    <name type="scientific">Streptococcus vestibularis</name>
    <dbReference type="NCBI Taxonomy" id="1343"/>
    <lineage>
        <taxon>Bacteria</taxon>
        <taxon>Bacillati</taxon>
        <taxon>Bacillota</taxon>
        <taxon>Bacilli</taxon>
        <taxon>Lactobacillales</taxon>
        <taxon>Streptococcaceae</taxon>
        <taxon>Streptococcus</taxon>
    </lineage>
</organism>
<dbReference type="EMBL" id="CABHNJ010000031">
    <property type="protein sequence ID" value="VUX08181.1"/>
    <property type="molecule type" value="Genomic_DNA"/>
</dbReference>
<evidence type="ECO:0000313" key="2">
    <source>
        <dbReference type="Proteomes" id="UP000380217"/>
    </source>
</evidence>
<accession>A0A564TLQ2</accession>
<sequence length="40" mass="4367">MSTISMKATDDAYAANHPSLTDDLKNTYKAMAITLEMSTN</sequence>
<evidence type="ECO:0000313" key="1">
    <source>
        <dbReference type="EMBL" id="VUX08181.1"/>
    </source>
</evidence>
<gene>
    <name evidence="1" type="ORF">SSSS39_01923</name>
</gene>
<proteinExistence type="predicted"/>